<protein>
    <submittedName>
        <fullName evidence="1">Uncharacterized protein</fullName>
    </submittedName>
</protein>
<dbReference type="AlphaFoldDB" id="A0A414AT18"/>
<evidence type="ECO:0000313" key="2">
    <source>
        <dbReference type="Proteomes" id="UP000283975"/>
    </source>
</evidence>
<reference evidence="1 2" key="1">
    <citation type="submission" date="2018-08" db="EMBL/GenBank/DDBJ databases">
        <title>A genome reference for cultivated species of the human gut microbiota.</title>
        <authorList>
            <person name="Zou Y."/>
            <person name="Xue W."/>
            <person name="Luo G."/>
        </authorList>
    </citation>
    <scope>NUCLEOTIDE SEQUENCE [LARGE SCALE GENOMIC DNA]</scope>
    <source>
        <strain evidence="1 2">AM35-14</strain>
    </source>
</reference>
<sequence length="158" mass="18765">MTVNELQDELIMEIRCITQDMETYNRNGDRVELKGYQQSIPMFLPIDYEETEDTLFPYFTVVINSVMYNNPEADGSNTAHVMVIFGIYDDDEKMRGYFTLSAIMQRVITRFMKNNIMGLFYCDKKMRMEFQEDNTAPQFFGGIEMIWYLPEIEMEEIE</sequence>
<comment type="caution">
    <text evidence="1">The sequence shown here is derived from an EMBL/GenBank/DDBJ whole genome shotgun (WGS) entry which is preliminary data.</text>
</comment>
<organism evidence="1 2">
    <name type="scientific">Enterocloster bolteae</name>
    <dbReference type="NCBI Taxonomy" id="208479"/>
    <lineage>
        <taxon>Bacteria</taxon>
        <taxon>Bacillati</taxon>
        <taxon>Bacillota</taxon>
        <taxon>Clostridia</taxon>
        <taxon>Lachnospirales</taxon>
        <taxon>Lachnospiraceae</taxon>
        <taxon>Enterocloster</taxon>
    </lineage>
</organism>
<proteinExistence type="predicted"/>
<dbReference type="EMBL" id="QSHZ01000020">
    <property type="protein sequence ID" value="RHC54702.1"/>
    <property type="molecule type" value="Genomic_DNA"/>
</dbReference>
<evidence type="ECO:0000313" key="1">
    <source>
        <dbReference type="EMBL" id="RHC54702.1"/>
    </source>
</evidence>
<dbReference type="RefSeq" id="WP_002565364.1">
    <property type="nucleotide sequence ID" value="NZ_JAUUNS010000289.1"/>
</dbReference>
<accession>A0A414AT18</accession>
<dbReference type="Proteomes" id="UP000283975">
    <property type="component" value="Unassembled WGS sequence"/>
</dbReference>
<name>A0A414AT18_9FIRM</name>
<gene>
    <name evidence="1" type="ORF">DW839_18585</name>
</gene>